<comment type="caution">
    <text evidence="1">The sequence shown here is derived from an EMBL/GenBank/DDBJ whole genome shotgun (WGS) entry which is preliminary data.</text>
</comment>
<dbReference type="SUPFAM" id="SSF52317">
    <property type="entry name" value="Class I glutamine amidotransferase-like"/>
    <property type="match status" value="1"/>
</dbReference>
<reference evidence="1 2" key="1">
    <citation type="submission" date="2019-09" db="EMBL/GenBank/DDBJ databases">
        <title>The hologenome of the rock-dwelling lichen Lasallia pustulata.</title>
        <authorList>
            <person name="Greshake Tzovaras B."/>
            <person name="Segers F."/>
            <person name="Bicker A."/>
            <person name="Dal Grande F."/>
            <person name="Otte J."/>
            <person name="Hankeln T."/>
            <person name="Schmitt I."/>
            <person name="Ebersberger I."/>
        </authorList>
    </citation>
    <scope>NUCLEOTIDE SEQUENCE [LARGE SCALE GENOMIC DNA]</scope>
    <source>
        <strain evidence="1">A1-1</strain>
    </source>
</reference>
<dbReference type="InterPro" id="IPR029062">
    <property type="entry name" value="Class_I_gatase-like"/>
</dbReference>
<dbReference type="OrthoDB" id="64220at2759"/>
<dbReference type="AlphaFoldDB" id="A0A5M8PZV6"/>
<sequence length="138" mass="15409">MASPDLALGRHRILFIDAYDSFANNIFALLKTKLEEVVEIEVTIIRIDAYIPDFLKFLKGFDAVVAGPGQASREVSGMWDGCVSFGRFRVQISCQCWAFALGSRVSYSPLEVWSINFLTPVMELRPTSTTITTTYSTV</sequence>
<evidence type="ECO:0000313" key="2">
    <source>
        <dbReference type="Proteomes" id="UP000324767"/>
    </source>
</evidence>
<name>A0A5M8PZV6_9LECA</name>
<evidence type="ECO:0000313" key="1">
    <source>
        <dbReference type="EMBL" id="KAA6414468.1"/>
    </source>
</evidence>
<gene>
    <name evidence="1" type="ORF">FRX48_01217</name>
</gene>
<dbReference type="Proteomes" id="UP000324767">
    <property type="component" value="Unassembled WGS sequence"/>
</dbReference>
<accession>A0A5M8PZV6</accession>
<proteinExistence type="predicted"/>
<dbReference type="EMBL" id="VXIT01000002">
    <property type="protein sequence ID" value="KAA6414468.1"/>
    <property type="molecule type" value="Genomic_DNA"/>
</dbReference>
<dbReference type="Gene3D" id="3.40.50.880">
    <property type="match status" value="1"/>
</dbReference>
<organism evidence="1 2">
    <name type="scientific">Lasallia pustulata</name>
    <dbReference type="NCBI Taxonomy" id="136370"/>
    <lineage>
        <taxon>Eukaryota</taxon>
        <taxon>Fungi</taxon>
        <taxon>Dikarya</taxon>
        <taxon>Ascomycota</taxon>
        <taxon>Pezizomycotina</taxon>
        <taxon>Lecanoromycetes</taxon>
        <taxon>OSLEUM clade</taxon>
        <taxon>Umbilicariomycetidae</taxon>
        <taxon>Umbilicariales</taxon>
        <taxon>Umbilicariaceae</taxon>
        <taxon>Lasallia</taxon>
    </lineage>
</organism>
<protein>
    <submittedName>
        <fullName evidence="1">Para-aminobenzoate synthase</fullName>
    </submittedName>
</protein>